<feature type="transmembrane region" description="Helical" evidence="1">
    <location>
        <begin position="604"/>
        <end position="627"/>
    </location>
</feature>
<organism evidence="2 3">
    <name type="scientific">Colletotrichum musicola</name>
    <dbReference type="NCBI Taxonomy" id="2175873"/>
    <lineage>
        <taxon>Eukaryota</taxon>
        <taxon>Fungi</taxon>
        <taxon>Dikarya</taxon>
        <taxon>Ascomycota</taxon>
        <taxon>Pezizomycotina</taxon>
        <taxon>Sordariomycetes</taxon>
        <taxon>Hypocreomycetidae</taxon>
        <taxon>Glomerellales</taxon>
        <taxon>Glomerellaceae</taxon>
        <taxon>Colletotrichum</taxon>
        <taxon>Colletotrichum orchidearum species complex</taxon>
    </lineage>
</organism>
<keyword evidence="1" id="KW-0472">Membrane</keyword>
<evidence type="ECO:0000256" key="1">
    <source>
        <dbReference type="SAM" id="Phobius"/>
    </source>
</evidence>
<reference evidence="2" key="1">
    <citation type="journal article" date="2020" name="Phytopathology">
        <title>Genome Sequence Resources of Colletotrichum truncatum, C. plurivorum, C. musicola, and C. sojae: Four Species Pathogenic to Soybean (Glycine max).</title>
        <authorList>
            <person name="Rogerio F."/>
            <person name="Boufleur T.R."/>
            <person name="Ciampi-Guillardi M."/>
            <person name="Sukno S.A."/>
            <person name="Thon M.R."/>
            <person name="Massola Junior N.S."/>
            <person name="Baroncelli R."/>
        </authorList>
    </citation>
    <scope>NUCLEOTIDE SEQUENCE</scope>
    <source>
        <strain evidence="2">LFN0074</strain>
    </source>
</reference>
<feature type="transmembrane region" description="Helical" evidence="1">
    <location>
        <begin position="964"/>
        <end position="986"/>
    </location>
</feature>
<feature type="transmembrane region" description="Helical" evidence="1">
    <location>
        <begin position="6"/>
        <end position="24"/>
    </location>
</feature>
<protein>
    <submittedName>
        <fullName evidence="2">Uncharacterized protein</fullName>
    </submittedName>
</protein>
<dbReference type="EMBL" id="WIGM01000537">
    <property type="protein sequence ID" value="KAF6822586.1"/>
    <property type="molecule type" value="Genomic_DNA"/>
</dbReference>
<dbReference type="OrthoDB" id="3248909at2759"/>
<evidence type="ECO:0000313" key="3">
    <source>
        <dbReference type="Proteomes" id="UP000639643"/>
    </source>
</evidence>
<accession>A0A8H6N7S5</accession>
<keyword evidence="1" id="KW-1133">Transmembrane helix</keyword>
<dbReference type="Proteomes" id="UP000639643">
    <property type="component" value="Unassembled WGS sequence"/>
</dbReference>
<evidence type="ECO:0000313" key="2">
    <source>
        <dbReference type="EMBL" id="KAF6822586.1"/>
    </source>
</evidence>
<sequence>MLTSFSHWAVFHGGTIMVIIFWLVTPLQSAVFGTGSVIVQRTLNMSPVAALRPALEQGPIMDVSILNEGYAQTWLNQPNPPFTTSEYTLLPFTAESKTTQVSSANWTAPTTKYWTELQCWPAQASMNGPASKQSYDFLNGRGCNASEIDVYGNNLNTLPYKMLYIGYHSSDWADYWLGMTCSKTSANNQFLATWGQSSIKGPEYKINLTSIFCETNYYKQSVNATVRSSDLVPLEDSVVPLGPRERVAETEFNKTAFEYLMGAGVSVVELEVKREYPFGRFLEHHPQVQYLNMSWPMSPMAGFAVGSQKNLASLDVFRDETVLGEAYNVTHKMLFNLAIRRALTNVTEAATSEGTVDFFLHGIIVSRLFSAIVEGFLVLVGIFTILLWWHVYRAPSRLTMDPASLGSLISMCQNSPELLDRLSGKGCVSEEALKELFQDQRFKLFCGCQSSSRQMLIKVVDVREKSSGDPRFSLSHPDTGLSIGHYSPVKPLALRREVGVMVILAMAGAVAGLIYLKFLEHDNKGIIRPNASFEVLQILENYVPTVFATLLEPFWVLVNRLLCILQPFRDLWTGGRPAKGSISARYTSLPPQLVFWRAARSGHFILTAMCALALLSNLLAVGLGGLFNEKPIALEYPFVFQQDMLPRLNNDSIFRFYMSQLGPYEAPFYITMNNVSQGTSLPPWVTHDYFFQPFTVPPGSVAGGSTYTAQTRGFGTEPSCADLGTFKTKGKGPQLNYTMIRNGEVVEGCKPGFVTDDLDLNKTMYQTPTGPAAIELVEDLDPTSVLPVLSVCRVPLMLGWSRTSDATKMEESEMETSVVVCEPVFTTAMFDVTVDPDGYVISSSQVSESSPTLNYPLSTNHTDMVIGIVNGLRSATHHTWHNDSLSRDWINYLLKIQPGHADLLDPTVAPNNTALIPTLEALYRETFAIFLGVNQGLFDKQPSPVAVKGVRHTVETRIFMDSTALAISLVVLSVNIAVAVVLYGLAIKHFLPRMPTTIASILAYLAPSRAVREYAGPGSLGNATFSFGRYVGEDGRANVGIELDPYVVPVKLSALRKGDTEPRTGLLRRVLGRRNSGRGDDTWL</sequence>
<dbReference type="Pfam" id="PF11915">
    <property type="entry name" value="DUF3433"/>
    <property type="match status" value="1"/>
</dbReference>
<feature type="transmembrane region" description="Helical" evidence="1">
    <location>
        <begin position="498"/>
        <end position="518"/>
    </location>
</feature>
<name>A0A8H6N7S5_9PEZI</name>
<dbReference type="AlphaFoldDB" id="A0A8H6N7S5"/>
<proteinExistence type="predicted"/>
<dbReference type="PANTHER" id="PTHR37544">
    <property type="entry name" value="SPRAY-RELATED"/>
    <property type="match status" value="1"/>
</dbReference>
<feature type="transmembrane region" description="Helical" evidence="1">
    <location>
        <begin position="368"/>
        <end position="391"/>
    </location>
</feature>
<comment type="caution">
    <text evidence="2">The sequence shown here is derived from an EMBL/GenBank/DDBJ whole genome shotgun (WGS) entry which is preliminary data.</text>
</comment>
<dbReference type="PANTHER" id="PTHR37544:SF3">
    <property type="entry name" value="SPRAY"/>
    <property type="match status" value="1"/>
</dbReference>
<keyword evidence="3" id="KW-1185">Reference proteome</keyword>
<gene>
    <name evidence="2" type="ORF">CMUS01_11028</name>
</gene>
<dbReference type="InterPro" id="IPR021840">
    <property type="entry name" value="DUF3433"/>
</dbReference>
<keyword evidence="1" id="KW-0812">Transmembrane</keyword>